<evidence type="ECO:0000259" key="4">
    <source>
        <dbReference type="PROSITE" id="PS01124"/>
    </source>
</evidence>
<dbReference type="InterPro" id="IPR050204">
    <property type="entry name" value="AraC_XylS_family_regulators"/>
</dbReference>
<dbReference type="EMBL" id="PDWW01000017">
    <property type="protein sequence ID" value="KAF1724459.1"/>
    <property type="molecule type" value="Genomic_DNA"/>
</dbReference>
<dbReference type="InterPro" id="IPR018060">
    <property type="entry name" value="HTH_AraC"/>
</dbReference>
<protein>
    <submittedName>
        <fullName evidence="5">AraC family transcriptional regulator</fullName>
    </submittedName>
</protein>
<keyword evidence="2" id="KW-0238">DNA-binding</keyword>
<dbReference type="RefSeq" id="WP_162338154.1">
    <property type="nucleotide sequence ID" value="NZ_JBHSRQ010000015.1"/>
</dbReference>
<sequence>MHAGHDTHPAVQRSAPGLNERAFLRADAFILRNLGRNFTLADVAAAACISRFHFARQFRQRVGCSPMAYVMRLRLERAKEMLARGDQRIADTAAALGFYDQSHFTRTFRRATGVSPRAFSYECRHAGTTGATRILRLPDTAQANAHP</sequence>
<dbReference type="SMART" id="SM00342">
    <property type="entry name" value="HTH_ARAC"/>
    <property type="match status" value="1"/>
</dbReference>
<name>A0ABQ6ZFT3_9GAMM</name>
<dbReference type="PROSITE" id="PS00041">
    <property type="entry name" value="HTH_ARAC_FAMILY_1"/>
    <property type="match status" value="1"/>
</dbReference>
<accession>A0ABQ6ZFT3</accession>
<dbReference type="PANTHER" id="PTHR46796">
    <property type="entry name" value="HTH-TYPE TRANSCRIPTIONAL ACTIVATOR RHAS-RELATED"/>
    <property type="match status" value="1"/>
</dbReference>
<reference evidence="5 6" key="1">
    <citation type="submission" date="2017-10" db="EMBL/GenBank/DDBJ databases">
        <title>Whole genome sequencing of members of genus Pseudoxanthomonas.</title>
        <authorList>
            <person name="Kumar S."/>
            <person name="Bansal K."/>
            <person name="Kaur A."/>
            <person name="Patil P."/>
            <person name="Sharma S."/>
            <person name="Patil P.B."/>
        </authorList>
    </citation>
    <scope>NUCLEOTIDE SEQUENCE [LARGE SCALE GENOMIC DNA]</scope>
    <source>
        <strain evidence="5 6">DSM 17109</strain>
    </source>
</reference>
<dbReference type="InterPro" id="IPR009057">
    <property type="entry name" value="Homeodomain-like_sf"/>
</dbReference>
<dbReference type="Gene3D" id="1.10.10.60">
    <property type="entry name" value="Homeodomain-like"/>
    <property type="match status" value="2"/>
</dbReference>
<dbReference type="PRINTS" id="PR00032">
    <property type="entry name" value="HTHARAC"/>
</dbReference>
<evidence type="ECO:0000256" key="3">
    <source>
        <dbReference type="ARBA" id="ARBA00023163"/>
    </source>
</evidence>
<organism evidence="5 6">
    <name type="scientific">Pseudoxanthomonas japonensis</name>
    <dbReference type="NCBI Taxonomy" id="69284"/>
    <lineage>
        <taxon>Bacteria</taxon>
        <taxon>Pseudomonadati</taxon>
        <taxon>Pseudomonadota</taxon>
        <taxon>Gammaproteobacteria</taxon>
        <taxon>Lysobacterales</taxon>
        <taxon>Lysobacteraceae</taxon>
        <taxon>Pseudoxanthomonas</taxon>
    </lineage>
</organism>
<evidence type="ECO:0000256" key="2">
    <source>
        <dbReference type="ARBA" id="ARBA00023125"/>
    </source>
</evidence>
<keyword evidence="6" id="KW-1185">Reference proteome</keyword>
<evidence type="ECO:0000313" key="6">
    <source>
        <dbReference type="Proteomes" id="UP000781710"/>
    </source>
</evidence>
<dbReference type="PROSITE" id="PS01124">
    <property type="entry name" value="HTH_ARAC_FAMILY_2"/>
    <property type="match status" value="1"/>
</dbReference>
<proteinExistence type="predicted"/>
<dbReference type="Pfam" id="PF12833">
    <property type="entry name" value="HTH_18"/>
    <property type="match status" value="1"/>
</dbReference>
<dbReference type="SUPFAM" id="SSF46689">
    <property type="entry name" value="Homeodomain-like"/>
    <property type="match status" value="2"/>
</dbReference>
<dbReference type="InterPro" id="IPR018062">
    <property type="entry name" value="HTH_AraC-typ_CS"/>
</dbReference>
<gene>
    <name evidence="5" type="ORF">CSC78_12350</name>
</gene>
<keyword evidence="1" id="KW-0805">Transcription regulation</keyword>
<feature type="domain" description="HTH araC/xylS-type" evidence="4">
    <location>
        <begin position="24"/>
        <end position="122"/>
    </location>
</feature>
<comment type="caution">
    <text evidence="5">The sequence shown here is derived from an EMBL/GenBank/DDBJ whole genome shotgun (WGS) entry which is preliminary data.</text>
</comment>
<evidence type="ECO:0000256" key="1">
    <source>
        <dbReference type="ARBA" id="ARBA00023015"/>
    </source>
</evidence>
<dbReference type="Proteomes" id="UP000781710">
    <property type="component" value="Unassembled WGS sequence"/>
</dbReference>
<dbReference type="InterPro" id="IPR020449">
    <property type="entry name" value="Tscrpt_reg_AraC-type_HTH"/>
</dbReference>
<evidence type="ECO:0000313" key="5">
    <source>
        <dbReference type="EMBL" id="KAF1724459.1"/>
    </source>
</evidence>
<keyword evidence="3" id="KW-0804">Transcription</keyword>